<name>A0ABT7VQH5_9GAMM</name>
<protein>
    <submittedName>
        <fullName evidence="2">CZB domain-containing protein</fullName>
    </submittedName>
</protein>
<dbReference type="EMBL" id="JAUCGM010000018">
    <property type="protein sequence ID" value="MDM8561897.1"/>
    <property type="molecule type" value="Genomic_DNA"/>
</dbReference>
<sequence length="119" mass="13425">MAKKAFFMMRLNDHIQYLKKMDATLKGEGDFQGTSHQDCKLGQWLHKDGPTEVGAMENSKAKEVFDSLYEPHERFHLLGKEALEKKQAGDKAGAKTVFTELHVLSNTLTNKLLELDGMS</sequence>
<dbReference type="Proteomes" id="UP001171945">
    <property type="component" value="Unassembled WGS sequence"/>
</dbReference>
<reference evidence="2" key="1">
    <citation type="submission" date="2023-06" db="EMBL/GenBank/DDBJ databases">
        <title>Uncultivated large filamentous bacteria from sulfidic sediments reveal new species and different genomic features in energy metabolism and defense.</title>
        <authorList>
            <person name="Fonseca A."/>
        </authorList>
    </citation>
    <scope>NUCLEOTIDE SEQUENCE</scope>
    <source>
        <strain evidence="2">HSG4</strain>
    </source>
</reference>
<accession>A0ABT7VQH5</accession>
<gene>
    <name evidence="2" type="ORF">QUF54_00920</name>
</gene>
<dbReference type="InterPro" id="IPR025991">
    <property type="entry name" value="Chemoreceptor_zinc-bind_dom"/>
</dbReference>
<organism evidence="2 3">
    <name type="scientific">Candidatus Marithioploca araucensis</name>
    <dbReference type="NCBI Taxonomy" id="70273"/>
    <lineage>
        <taxon>Bacteria</taxon>
        <taxon>Pseudomonadati</taxon>
        <taxon>Pseudomonadota</taxon>
        <taxon>Gammaproteobacteria</taxon>
        <taxon>Thiotrichales</taxon>
        <taxon>Thiotrichaceae</taxon>
        <taxon>Candidatus Marithioploca</taxon>
    </lineage>
</organism>
<evidence type="ECO:0000313" key="3">
    <source>
        <dbReference type="Proteomes" id="UP001171945"/>
    </source>
</evidence>
<dbReference type="Pfam" id="PF13682">
    <property type="entry name" value="CZB"/>
    <property type="match status" value="1"/>
</dbReference>
<dbReference type="Gene3D" id="1.20.120.30">
    <property type="entry name" value="Aspartate receptor, ligand-binding domain"/>
    <property type="match status" value="1"/>
</dbReference>
<proteinExistence type="predicted"/>
<feature type="domain" description="Chemoreceptor zinc-binding" evidence="1">
    <location>
        <begin position="14"/>
        <end position="83"/>
    </location>
</feature>
<keyword evidence="3" id="KW-1185">Reference proteome</keyword>
<evidence type="ECO:0000313" key="2">
    <source>
        <dbReference type="EMBL" id="MDM8561897.1"/>
    </source>
</evidence>
<evidence type="ECO:0000259" key="1">
    <source>
        <dbReference type="Pfam" id="PF13682"/>
    </source>
</evidence>
<comment type="caution">
    <text evidence="2">The sequence shown here is derived from an EMBL/GenBank/DDBJ whole genome shotgun (WGS) entry which is preliminary data.</text>
</comment>